<keyword evidence="1" id="KW-1133">Transmembrane helix</keyword>
<feature type="transmembrane region" description="Helical" evidence="1">
    <location>
        <begin position="12"/>
        <end position="34"/>
    </location>
</feature>
<proteinExistence type="predicted"/>
<protein>
    <submittedName>
        <fullName evidence="2">Uncharacterized protein</fullName>
    </submittedName>
</protein>
<keyword evidence="1" id="KW-0812">Transmembrane</keyword>
<gene>
    <name evidence="2" type="ORF">IBL28_16595</name>
</gene>
<feature type="transmembrane region" description="Helical" evidence="1">
    <location>
        <begin position="54"/>
        <end position="75"/>
    </location>
</feature>
<dbReference type="RefSeq" id="WP_187966727.1">
    <property type="nucleotide sequence ID" value="NZ_JACVDC010000064.1"/>
</dbReference>
<dbReference type="Proteomes" id="UP000653730">
    <property type="component" value="Unassembled WGS sequence"/>
</dbReference>
<keyword evidence="3" id="KW-1185">Reference proteome</keyword>
<organism evidence="2 3">
    <name type="scientific">Sinomicrobium weinanense</name>
    <dbReference type="NCBI Taxonomy" id="2842200"/>
    <lineage>
        <taxon>Bacteria</taxon>
        <taxon>Pseudomonadati</taxon>
        <taxon>Bacteroidota</taxon>
        <taxon>Flavobacteriia</taxon>
        <taxon>Flavobacteriales</taxon>
        <taxon>Flavobacteriaceae</taxon>
        <taxon>Sinomicrobium</taxon>
    </lineage>
</organism>
<sequence length="83" mass="9399">MRVNNEEKRTIVLSIGLIGFNVLSIYLVIQLLGYDEILNYPADGSIERESPKGLAWLLFINGMCNLLYVVVVLMARLMNPDKN</sequence>
<comment type="caution">
    <text evidence="2">The sequence shown here is derived from an EMBL/GenBank/DDBJ whole genome shotgun (WGS) entry which is preliminary data.</text>
</comment>
<reference evidence="2 3" key="1">
    <citation type="submission" date="2020-09" db="EMBL/GenBank/DDBJ databases">
        <title>Sinomicrobium weinanense sp. nov., a halophilic bacteria isolated from saline-alkali soil.</title>
        <authorList>
            <person name="Wu P."/>
            <person name="Ren H."/>
            <person name="Mei Y."/>
            <person name="Liang Y."/>
            <person name="Chen Z."/>
        </authorList>
    </citation>
    <scope>NUCLEOTIDE SEQUENCE [LARGE SCALE GENOMIC DNA]</scope>
    <source>
        <strain evidence="2 3">FJxs</strain>
    </source>
</reference>
<dbReference type="EMBL" id="JACVDC010000064">
    <property type="protein sequence ID" value="MBC9797596.1"/>
    <property type="molecule type" value="Genomic_DNA"/>
</dbReference>
<dbReference type="AlphaFoldDB" id="A0A926JUG7"/>
<accession>A0A926JUG7</accession>
<keyword evidence="1" id="KW-0472">Membrane</keyword>
<evidence type="ECO:0000313" key="2">
    <source>
        <dbReference type="EMBL" id="MBC9797596.1"/>
    </source>
</evidence>
<evidence type="ECO:0000313" key="3">
    <source>
        <dbReference type="Proteomes" id="UP000653730"/>
    </source>
</evidence>
<name>A0A926JUG7_9FLAO</name>
<evidence type="ECO:0000256" key="1">
    <source>
        <dbReference type="SAM" id="Phobius"/>
    </source>
</evidence>